<reference evidence="2" key="1">
    <citation type="submission" date="2010-11" db="EMBL/GenBank/DDBJ databases">
        <title>The complete genome of Mahella australiensis DSM 15567.</title>
        <authorList>
            <consortium name="US DOE Joint Genome Institute (JGI-PGF)"/>
            <person name="Lucas S."/>
            <person name="Copeland A."/>
            <person name="Lapidus A."/>
            <person name="Bruce D."/>
            <person name="Goodwin L."/>
            <person name="Pitluck S."/>
            <person name="Kyrpides N."/>
            <person name="Mavromatis K."/>
            <person name="Pagani I."/>
            <person name="Ivanova N."/>
            <person name="Teshima H."/>
            <person name="Brettin T."/>
            <person name="Detter J.C."/>
            <person name="Han C."/>
            <person name="Tapia R."/>
            <person name="Land M."/>
            <person name="Hauser L."/>
            <person name="Markowitz V."/>
            <person name="Cheng J.-F."/>
            <person name="Hugenholtz P."/>
            <person name="Woyke T."/>
            <person name="Wu D."/>
            <person name="Spring S."/>
            <person name="Pukall R."/>
            <person name="Steenblock K."/>
            <person name="Schneider S."/>
            <person name="Klenk H.-P."/>
            <person name="Eisen J.A."/>
        </authorList>
    </citation>
    <scope>NUCLEOTIDE SEQUENCE [LARGE SCALE GENOMIC DNA]</scope>
    <source>
        <strain evidence="2">DSM 15567 / CIP 107919 / 50-1 BON</strain>
    </source>
</reference>
<gene>
    <name evidence="1" type="ordered locus">Mahau_0860</name>
</gene>
<dbReference type="AlphaFoldDB" id="F4A1U2"/>
<dbReference type="NCBIfam" id="TIGR02530">
    <property type="entry name" value="flg_new"/>
    <property type="match status" value="1"/>
</dbReference>
<dbReference type="HOGENOM" id="CLU_145226_0_0_9"/>
<dbReference type="eggNOG" id="ENOG5032Y5R">
    <property type="taxonomic scope" value="Bacteria"/>
</dbReference>
<evidence type="ECO:0000313" key="1">
    <source>
        <dbReference type="EMBL" id="AEE96058.1"/>
    </source>
</evidence>
<accession>F4A1U2</accession>
<dbReference type="EMBL" id="CP002360">
    <property type="protein sequence ID" value="AEE96058.1"/>
    <property type="molecule type" value="Genomic_DNA"/>
</dbReference>
<keyword evidence="1" id="KW-0969">Cilium</keyword>
<protein>
    <submittedName>
        <fullName evidence="1">Flagellar operon protein</fullName>
    </submittedName>
</protein>
<dbReference type="InterPro" id="IPR013367">
    <property type="entry name" value="Flagellar_put"/>
</dbReference>
<sequence>MIAMSNEIYLNPYIWSPPAKKANDQKPVQQDISFDDVLKSKLDVKLSKHAEQRIKDRNINLTGDDADKLNQAVARAQAKGIKSSLILMQDKAFIVSVSSNTIITAVDKQHLADSIFTNIDGAVII</sequence>
<organism evidence="1 2">
    <name type="scientific">Mahella australiensis (strain DSM 15567 / CIP 107919 / 50-1 BON)</name>
    <dbReference type="NCBI Taxonomy" id="697281"/>
    <lineage>
        <taxon>Bacteria</taxon>
        <taxon>Bacillati</taxon>
        <taxon>Bacillota</taxon>
        <taxon>Clostridia</taxon>
        <taxon>Thermoanaerobacterales</taxon>
        <taxon>Thermoanaerobacterales Family IV. Incertae Sedis</taxon>
        <taxon>Mahella</taxon>
    </lineage>
</organism>
<evidence type="ECO:0000313" key="2">
    <source>
        <dbReference type="Proteomes" id="UP000008457"/>
    </source>
</evidence>
<keyword evidence="1" id="KW-0966">Cell projection</keyword>
<dbReference type="KEGG" id="mas:Mahau_0860"/>
<reference evidence="1 2" key="2">
    <citation type="journal article" date="2011" name="Stand. Genomic Sci.">
        <title>Complete genome sequence of Mahella australiensis type strain (50-1 BON).</title>
        <authorList>
            <person name="Sikorski J."/>
            <person name="Teshima H."/>
            <person name="Nolan M."/>
            <person name="Lucas S."/>
            <person name="Hammon N."/>
            <person name="Deshpande S."/>
            <person name="Cheng J.F."/>
            <person name="Pitluck S."/>
            <person name="Liolios K."/>
            <person name="Pagani I."/>
            <person name="Ivanova N."/>
            <person name="Huntemann M."/>
            <person name="Mavromatis K."/>
            <person name="Ovchinikova G."/>
            <person name="Pati A."/>
            <person name="Tapia R."/>
            <person name="Han C."/>
            <person name="Goodwin L."/>
            <person name="Chen A."/>
            <person name="Palaniappan K."/>
            <person name="Land M."/>
            <person name="Hauser L."/>
            <person name="Ngatchou-Djao O.D."/>
            <person name="Rohde M."/>
            <person name="Pukall R."/>
            <person name="Spring S."/>
            <person name="Abt B."/>
            <person name="Goker M."/>
            <person name="Detter J.C."/>
            <person name="Woyke T."/>
            <person name="Bristow J."/>
            <person name="Markowitz V."/>
            <person name="Hugenholtz P."/>
            <person name="Eisen J.A."/>
            <person name="Kyrpides N.C."/>
            <person name="Klenk H.P."/>
            <person name="Lapidus A."/>
        </authorList>
    </citation>
    <scope>NUCLEOTIDE SEQUENCE [LARGE SCALE GENOMIC DNA]</scope>
    <source>
        <strain evidence="2">DSM 15567 / CIP 107919 / 50-1 BON</strain>
    </source>
</reference>
<dbReference type="Proteomes" id="UP000008457">
    <property type="component" value="Chromosome"/>
</dbReference>
<dbReference type="STRING" id="697281.Mahau_0860"/>
<name>F4A1U2_MAHA5</name>
<keyword evidence="2" id="KW-1185">Reference proteome</keyword>
<dbReference type="Pfam" id="PF12611">
    <property type="entry name" value="Flagellar_put"/>
    <property type="match status" value="1"/>
</dbReference>
<proteinExistence type="predicted"/>
<keyword evidence="1" id="KW-0282">Flagellum</keyword>